<gene>
    <name evidence="1" type="ORF">JAO78_016235</name>
</gene>
<keyword evidence="2" id="KW-1185">Reference proteome</keyword>
<comment type="caution">
    <text evidence="1">The sequence shown here is derived from an EMBL/GenBank/DDBJ whole genome shotgun (WGS) entry which is preliminary data.</text>
</comment>
<dbReference type="Proteomes" id="UP000633814">
    <property type="component" value="Unassembled WGS sequence"/>
</dbReference>
<evidence type="ECO:0000313" key="1">
    <source>
        <dbReference type="EMBL" id="MCB5228355.1"/>
    </source>
</evidence>
<dbReference type="RefSeq" id="WP_226752411.1">
    <property type="nucleotide sequence ID" value="NZ_JAEINI020000021.1"/>
</dbReference>
<evidence type="ECO:0000313" key="2">
    <source>
        <dbReference type="Proteomes" id="UP000633814"/>
    </source>
</evidence>
<reference evidence="1 2" key="1">
    <citation type="submission" date="2021-10" db="EMBL/GenBank/DDBJ databases">
        <title>Alishewanella koreense sp. nov. isolated from seawater of southwestern coast in South Korea and the proposal for the reclassification of Rheinheimera perlucida and Rheinheimera tuosuensis as Arsukibacterium perlucida and Arsukibacterium tuosuensis.</title>
        <authorList>
            <person name="Kim K.H."/>
            <person name="Ruan W."/>
            <person name="Kim K.R."/>
            <person name="Baek J.H."/>
            <person name="Jeon C.O."/>
        </authorList>
    </citation>
    <scope>NUCLEOTIDE SEQUENCE [LARGE SCALE GENOMIC DNA]</scope>
    <source>
        <strain evidence="1 2">16-MA</strain>
    </source>
</reference>
<sequence length="105" mass="11764">MHTIVNNWQIIAIIDSGEVIGRVLWGICVKDSSCRFDVGDYICTSRIVAIMPSERLITTHTGSSYQVRGDGTEAAIQVRDFEFLRQGFSPDEINLLNLAPKEHLN</sequence>
<protein>
    <submittedName>
        <fullName evidence="1">Uncharacterized protein</fullName>
    </submittedName>
</protein>
<organism evidence="1 2">
    <name type="scientific">Alishewanella maricola</name>
    <dbReference type="NCBI Taxonomy" id="2795740"/>
    <lineage>
        <taxon>Bacteria</taxon>
        <taxon>Pseudomonadati</taxon>
        <taxon>Pseudomonadota</taxon>
        <taxon>Gammaproteobacteria</taxon>
        <taxon>Alteromonadales</taxon>
        <taxon>Alteromonadaceae</taxon>
        <taxon>Alishewanella</taxon>
    </lineage>
</organism>
<accession>A0ABS8C7P5</accession>
<name>A0ABS8C7P5_9ALTE</name>
<proteinExistence type="predicted"/>
<dbReference type="EMBL" id="JAEINI020000021">
    <property type="protein sequence ID" value="MCB5228355.1"/>
    <property type="molecule type" value="Genomic_DNA"/>
</dbReference>